<comment type="caution">
    <text evidence="2">The sequence shown here is derived from an EMBL/GenBank/DDBJ whole genome shotgun (WGS) entry which is preliminary data.</text>
</comment>
<dbReference type="GeneID" id="70232701"/>
<protein>
    <submittedName>
        <fullName evidence="2">Uncharacterized protein</fullName>
    </submittedName>
</protein>
<feature type="region of interest" description="Disordered" evidence="1">
    <location>
        <begin position="209"/>
        <end position="229"/>
    </location>
</feature>
<dbReference type="EMBL" id="JAEUBE010000084">
    <property type="protein sequence ID" value="KAH3671022.1"/>
    <property type="molecule type" value="Genomic_DNA"/>
</dbReference>
<organism evidence="2 3">
    <name type="scientific">Ogataea philodendri</name>
    <dbReference type="NCBI Taxonomy" id="1378263"/>
    <lineage>
        <taxon>Eukaryota</taxon>
        <taxon>Fungi</taxon>
        <taxon>Dikarya</taxon>
        <taxon>Ascomycota</taxon>
        <taxon>Saccharomycotina</taxon>
        <taxon>Pichiomycetes</taxon>
        <taxon>Pichiales</taxon>
        <taxon>Pichiaceae</taxon>
        <taxon>Ogataea</taxon>
    </lineage>
</organism>
<evidence type="ECO:0000313" key="2">
    <source>
        <dbReference type="EMBL" id="KAH3671022.1"/>
    </source>
</evidence>
<proteinExistence type="predicted"/>
<reference evidence="2" key="2">
    <citation type="submission" date="2021-01" db="EMBL/GenBank/DDBJ databases">
        <authorList>
            <person name="Schikora-Tamarit M.A."/>
        </authorList>
    </citation>
    <scope>NUCLEOTIDE SEQUENCE</scope>
    <source>
        <strain evidence="2">CBS6075</strain>
    </source>
</reference>
<evidence type="ECO:0000313" key="3">
    <source>
        <dbReference type="Proteomes" id="UP000769157"/>
    </source>
</evidence>
<name>A0A9P8PGU8_9ASCO</name>
<reference evidence="2" key="1">
    <citation type="journal article" date="2021" name="Open Biol.">
        <title>Shared evolutionary footprints suggest mitochondrial oxidative damage underlies multiple complex I losses in fungi.</title>
        <authorList>
            <person name="Schikora-Tamarit M.A."/>
            <person name="Marcet-Houben M."/>
            <person name="Nosek J."/>
            <person name="Gabaldon T."/>
        </authorList>
    </citation>
    <scope>NUCLEOTIDE SEQUENCE</scope>
    <source>
        <strain evidence="2">CBS6075</strain>
    </source>
</reference>
<dbReference type="RefSeq" id="XP_046064390.1">
    <property type="nucleotide sequence ID" value="XM_046208726.1"/>
</dbReference>
<dbReference type="AlphaFoldDB" id="A0A9P8PGU8"/>
<keyword evidence="3" id="KW-1185">Reference proteome</keyword>
<gene>
    <name evidence="2" type="ORF">OGAPHI_000733</name>
</gene>
<dbReference type="Proteomes" id="UP000769157">
    <property type="component" value="Unassembled WGS sequence"/>
</dbReference>
<accession>A0A9P8PGU8</accession>
<evidence type="ECO:0000256" key="1">
    <source>
        <dbReference type="SAM" id="MobiDB-lite"/>
    </source>
</evidence>
<sequence>MDLGRKLLGVYPMSAAFLVDGMRSISRSTCHPNMVAMYSTWSTRVAYRESDVYEVGELGEAGSFLAAYRTLSPLRLCEQHGITMNGYPSNGIHVVSSSEWLPMMKVFFGNSAALTCGEARISAAVNSSTSCCLSASFTSGRASLGAGTLKTRPLSEKKCVRTAGCGLSSTLGMITCSLSFFCTSGGYISQDLRALASIPIPLYPSMESRYTSSPLPQPRSRNSNSSLSG</sequence>